<sequence>METEKDIFYKAFLERDSSFEGVFVVGVKTTGIFCRPTCPAKPKLKNIEFFHSAKEAMDHGYRPCKVCKPLEKLGNPSEDIKRLLEYLEENPTIKIKDAGLKEMGLEPSQVRRWFLKNYKLTFHAYQRMFRANNAFQRFQSDQSVTDVAFDSGYDSLSGFNSMFKSIIGASPHKSKDRRIVNIIRIETALGMMIAAATDKGICMFEFADYKHLELELRQLADSFGAPLVQGNNPHFDTLRKQLEEYFKGDRKDFSIPLDLVGTEFQKQVWLSLLQIPYGNTTTYAKQAELLGKPSAVRAVANANGKNKISIILPCHRVIGADGTLTGYGGGIWRKKKLLEFERDNNKIE</sequence>
<keyword evidence="4 12" id="KW-0489">Methyltransferase</keyword>
<keyword evidence="5 12" id="KW-0808">Transferase</keyword>
<comment type="cofactor">
    <cofactor evidence="14">
        <name>Zn(2+)</name>
        <dbReference type="ChEBI" id="CHEBI:29105"/>
    </cofactor>
    <text evidence="14">Binds 1 zinc ion per subunit.</text>
</comment>
<feature type="binding site" evidence="14">
    <location>
        <position position="34"/>
    </location>
    <ligand>
        <name>Zn(2+)</name>
        <dbReference type="ChEBI" id="CHEBI:29105"/>
    </ligand>
</feature>
<evidence type="ECO:0000256" key="6">
    <source>
        <dbReference type="ARBA" id="ARBA00022763"/>
    </source>
</evidence>
<dbReference type="EMBL" id="JACIEP010000004">
    <property type="protein sequence ID" value="MBB4035622.1"/>
    <property type="molecule type" value="Genomic_DNA"/>
</dbReference>
<dbReference type="FunFam" id="1.10.10.10:FF:000214">
    <property type="entry name" value="Methylated-DNA--protein-cysteine methyltransferase"/>
    <property type="match status" value="1"/>
</dbReference>
<organism evidence="16 17">
    <name type="scientific">Dysgonomonas hofstadii</name>
    <dbReference type="NCBI Taxonomy" id="637886"/>
    <lineage>
        <taxon>Bacteria</taxon>
        <taxon>Pseudomonadati</taxon>
        <taxon>Bacteroidota</taxon>
        <taxon>Bacteroidia</taxon>
        <taxon>Bacteroidales</taxon>
        <taxon>Dysgonomonadaceae</taxon>
        <taxon>Dysgonomonas</taxon>
    </lineage>
</organism>
<feature type="binding site" evidence="14">
    <location>
        <position position="67"/>
    </location>
    <ligand>
        <name>Zn(2+)</name>
        <dbReference type="ChEBI" id="CHEBI:29105"/>
    </ligand>
</feature>
<dbReference type="InterPro" id="IPR018060">
    <property type="entry name" value="HTH_AraC"/>
</dbReference>
<dbReference type="RefSeq" id="WP_183306547.1">
    <property type="nucleotide sequence ID" value="NZ_JACIEP010000004.1"/>
</dbReference>
<dbReference type="InterPro" id="IPR014048">
    <property type="entry name" value="MethylDNA_cys_MeTrfase_DNA-bd"/>
</dbReference>
<dbReference type="Gene3D" id="1.10.10.10">
    <property type="entry name" value="Winged helix-like DNA-binding domain superfamily/Winged helix DNA-binding domain"/>
    <property type="match status" value="1"/>
</dbReference>
<dbReference type="EC" id="2.1.1.63" evidence="12"/>
<dbReference type="SUPFAM" id="SSF46767">
    <property type="entry name" value="Methylated DNA-protein cysteine methyltransferase, C-terminal domain"/>
    <property type="match status" value="1"/>
</dbReference>
<dbReference type="Proteomes" id="UP000555103">
    <property type="component" value="Unassembled WGS sequence"/>
</dbReference>
<feature type="active site" description="Nucleophile; methyl group acceptor from either O6-methylguanine or O4-methylthymine" evidence="13">
    <location>
        <position position="314"/>
    </location>
</feature>
<dbReference type="PANTHER" id="PTHR10815:SF5">
    <property type="entry name" value="METHYLATED-DNA--PROTEIN-CYSTEINE METHYLTRANSFERASE"/>
    <property type="match status" value="1"/>
</dbReference>
<keyword evidence="17" id="KW-1185">Reference proteome</keyword>
<comment type="miscellaneous">
    <text evidence="12">This enzyme catalyzes only one turnover and therefore is not strictly catalytic. According to one definition, an enzyme is a biocatalyst that acts repeatedly and over many reaction cycles.</text>
</comment>
<evidence type="ECO:0000256" key="8">
    <source>
        <dbReference type="ARBA" id="ARBA00023159"/>
    </source>
</evidence>
<keyword evidence="3 12" id="KW-0963">Cytoplasm</keyword>
<dbReference type="GO" id="GO:0003908">
    <property type="term" value="F:methylated-DNA-[protein]-cysteine S-methyltransferase activity"/>
    <property type="evidence" value="ECO:0007669"/>
    <property type="project" value="UniProtKB-UniRule"/>
</dbReference>
<evidence type="ECO:0000256" key="11">
    <source>
        <dbReference type="ARBA" id="ARBA00049348"/>
    </source>
</evidence>
<dbReference type="GO" id="GO:0032259">
    <property type="term" value="P:methylation"/>
    <property type="evidence" value="ECO:0007669"/>
    <property type="project" value="UniProtKB-KW"/>
</dbReference>
<keyword evidence="14" id="KW-0862">Zinc</keyword>
<dbReference type="SUPFAM" id="SSF46689">
    <property type="entry name" value="Homeodomain-like"/>
    <property type="match status" value="1"/>
</dbReference>
<dbReference type="NCBIfam" id="TIGR00589">
    <property type="entry name" value="ogt"/>
    <property type="match status" value="1"/>
</dbReference>
<dbReference type="CDD" id="cd06445">
    <property type="entry name" value="ATase"/>
    <property type="match status" value="1"/>
</dbReference>
<keyword evidence="7" id="KW-0805">Transcription regulation</keyword>
<dbReference type="Gene3D" id="3.30.160.70">
    <property type="entry name" value="Methylated DNA-protein cysteine methyltransferase domain"/>
    <property type="match status" value="1"/>
</dbReference>
<comment type="function">
    <text evidence="12">Involved in the cellular defense against the biological effects of O6-methylguanine (O6-MeG) and O4-methylthymine (O4-MeT) in DNA. Repairs the methylated nucleobase in DNA by stoichiometrically transferring the methyl group to a cysteine residue in the enzyme. This is a suicide reaction: the enzyme is irreversibly inactivated.</text>
</comment>
<dbReference type="PANTHER" id="PTHR10815">
    <property type="entry name" value="METHYLATED-DNA--PROTEIN-CYSTEINE METHYLTRANSFERASE"/>
    <property type="match status" value="1"/>
</dbReference>
<accession>A0A840CSV4</accession>
<dbReference type="InterPro" id="IPR036217">
    <property type="entry name" value="MethylDNA_cys_MeTrfase_DNAb"/>
</dbReference>
<name>A0A840CSV4_9BACT</name>
<comment type="caution">
    <text evidence="16">The sequence shown here is derived from an EMBL/GenBank/DDBJ whole genome shotgun (WGS) entry which is preliminary data.</text>
</comment>
<evidence type="ECO:0000313" key="16">
    <source>
        <dbReference type="EMBL" id="MBB4035622.1"/>
    </source>
</evidence>
<keyword evidence="14" id="KW-0479">Metal-binding</keyword>
<evidence type="ECO:0000259" key="15">
    <source>
        <dbReference type="PROSITE" id="PS01124"/>
    </source>
</evidence>
<dbReference type="PROSITE" id="PS00374">
    <property type="entry name" value="MGMT"/>
    <property type="match status" value="1"/>
</dbReference>
<dbReference type="InterPro" id="IPR008332">
    <property type="entry name" value="MethylG_MeTrfase_N"/>
</dbReference>
<evidence type="ECO:0000256" key="7">
    <source>
        <dbReference type="ARBA" id="ARBA00023015"/>
    </source>
</evidence>
<keyword evidence="10 12" id="KW-0234">DNA repair</keyword>
<dbReference type="Pfam" id="PF01035">
    <property type="entry name" value="DNA_binding_1"/>
    <property type="match status" value="1"/>
</dbReference>
<evidence type="ECO:0000256" key="9">
    <source>
        <dbReference type="ARBA" id="ARBA00023163"/>
    </source>
</evidence>
<dbReference type="Pfam" id="PF02805">
    <property type="entry name" value="Ada_Zn_binding"/>
    <property type="match status" value="1"/>
</dbReference>
<keyword evidence="6 12" id="KW-0227">DNA damage</keyword>
<evidence type="ECO:0000256" key="12">
    <source>
        <dbReference type="HAMAP-Rule" id="MF_00772"/>
    </source>
</evidence>
<evidence type="ECO:0000256" key="10">
    <source>
        <dbReference type="ARBA" id="ARBA00023204"/>
    </source>
</evidence>
<comment type="similarity">
    <text evidence="2 12">Belongs to the MGMT family.</text>
</comment>
<evidence type="ECO:0000256" key="5">
    <source>
        <dbReference type="ARBA" id="ARBA00022679"/>
    </source>
</evidence>
<dbReference type="InterPro" id="IPR036388">
    <property type="entry name" value="WH-like_DNA-bd_sf"/>
</dbReference>
<dbReference type="GO" id="GO:0005737">
    <property type="term" value="C:cytoplasm"/>
    <property type="evidence" value="ECO:0007669"/>
    <property type="project" value="UniProtKB-SubCell"/>
</dbReference>
<dbReference type="Pfam" id="PF02870">
    <property type="entry name" value="Methyltransf_1N"/>
    <property type="match status" value="1"/>
</dbReference>
<feature type="active site" description="Nucleophile; methyl group acceptor from methylphosphotriester" evidence="13">
    <location>
        <position position="34"/>
    </location>
</feature>
<feature type="domain" description="HTH araC/xylS-type" evidence="15">
    <location>
        <begin position="81"/>
        <end position="177"/>
    </location>
</feature>
<comment type="subcellular location">
    <subcellularLocation>
        <location evidence="12">Cytoplasm</location>
    </subcellularLocation>
</comment>
<comment type="catalytic activity">
    <reaction evidence="1 12">
        <text>a 4-O-methyl-thymidine in DNA + L-cysteinyl-[protein] = a thymidine in DNA + S-methyl-L-cysteinyl-[protein]</text>
        <dbReference type="Rhea" id="RHEA:53428"/>
        <dbReference type="Rhea" id="RHEA-COMP:10131"/>
        <dbReference type="Rhea" id="RHEA-COMP:10132"/>
        <dbReference type="Rhea" id="RHEA-COMP:13555"/>
        <dbReference type="Rhea" id="RHEA-COMP:13556"/>
        <dbReference type="ChEBI" id="CHEBI:29950"/>
        <dbReference type="ChEBI" id="CHEBI:82612"/>
        <dbReference type="ChEBI" id="CHEBI:137386"/>
        <dbReference type="ChEBI" id="CHEBI:137387"/>
        <dbReference type="EC" id="2.1.1.63"/>
    </reaction>
</comment>
<evidence type="ECO:0000256" key="14">
    <source>
        <dbReference type="PIRSR" id="PIRSR000409-3"/>
    </source>
</evidence>
<reference evidence="16 17" key="1">
    <citation type="submission" date="2020-08" db="EMBL/GenBank/DDBJ databases">
        <title>Genomic Encyclopedia of Type Strains, Phase IV (KMG-IV): sequencing the most valuable type-strain genomes for metagenomic binning, comparative biology and taxonomic classification.</title>
        <authorList>
            <person name="Goeker M."/>
        </authorList>
    </citation>
    <scope>NUCLEOTIDE SEQUENCE [LARGE SCALE GENOMIC DNA]</scope>
    <source>
        <strain evidence="16 17">DSM 104969</strain>
    </source>
</reference>
<dbReference type="InterPro" id="IPR001497">
    <property type="entry name" value="MethylDNA_cys_MeTrfase_AS"/>
</dbReference>
<dbReference type="Gene3D" id="3.40.10.10">
    <property type="entry name" value="DNA Methylphosphotriester Repair Domain"/>
    <property type="match status" value="1"/>
</dbReference>
<evidence type="ECO:0000256" key="1">
    <source>
        <dbReference type="ARBA" id="ARBA00001286"/>
    </source>
</evidence>
<keyword evidence="8" id="KW-0010">Activator</keyword>
<evidence type="ECO:0000313" key="17">
    <source>
        <dbReference type="Proteomes" id="UP000555103"/>
    </source>
</evidence>
<gene>
    <name evidence="16" type="ORF">GGR21_001515</name>
</gene>
<dbReference type="InterPro" id="IPR009057">
    <property type="entry name" value="Homeodomain-like_sf"/>
</dbReference>
<evidence type="ECO:0000256" key="3">
    <source>
        <dbReference type="ARBA" id="ARBA00022490"/>
    </source>
</evidence>
<feature type="binding site" evidence="14">
    <location>
        <position position="38"/>
    </location>
    <ligand>
        <name>Zn(2+)</name>
        <dbReference type="ChEBI" id="CHEBI:29105"/>
    </ligand>
</feature>
<dbReference type="GO" id="GO:0043565">
    <property type="term" value="F:sequence-specific DNA binding"/>
    <property type="evidence" value="ECO:0007669"/>
    <property type="project" value="InterPro"/>
</dbReference>
<dbReference type="InterPro" id="IPR023546">
    <property type="entry name" value="MGMT"/>
</dbReference>
<dbReference type="InterPro" id="IPR036631">
    <property type="entry name" value="MGMT_N_sf"/>
</dbReference>
<dbReference type="InterPro" id="IPR016221">
    <property type="entry name" value="Bifunct_regulatory_prot_Ada"/>
</dbReference>
<dbReference type="SUPFAM" id="SSF57884">
    <property type="entry name" value="Ada DNA repair protein, N-terminal domain (N-Ada 10)"/>
    <property type="match status" value="1"/>
</dbReference>
<dbReference type="InterPro" id="IPR004026">
    <property type="entry name" value="Ada_DNA_repair_Zn-bd"/>
</dbReference>
<evidence type="ECO:0000256" key="13">
    <source>
        <dbReference type="PIRSR" id="PIRSR000409-1"/>
    </source>
</evidence>
<keyword evidence="9" id="KW-0804">Transcription</keyword>
<dbReference type="Gene3D" id="1.10.10.60">
    <property type="entry name" value="Homeodomain-like"/>
    <property type="match status" value="2"/>
</dbReference>
<dbReference type="PIRSF" id="PIRSF000409">
    <property type="entry name" value="Ada"/>
    <property type="match status" value="1"/>
</dbReference>
<dbReference type="SMART" id="SM00342">
    <property type="entry name" value="HTH_ARAC"/>
    <property type="match status" value="1"/>
</dbReference>
<dbReference type="InterPro" id="IPR035451">
    <property type="entry name" value="Ada-like_dom_sf"/>
</dbReference>
<comment type="catalytic activity">
    <reaction evidence="11 12">
        <text>a 6-O-methyl-2'-deoxyguanosine in DNA + L-cysteinyl-[protein] = S-methyl-L-cysteinyl-[protein] + a 2'-deoxyguanosine in DNA</text>
        <dbReference type="Rhea" id="RHEA:24000"/>
        <dbReference type="Rhea" id="RHEA-COMP:10131"/>
        <dbReference type="Rhea" id="RHEA-COMP:10132"/>
        <dbReference type="Rhea" id="RHEA-COMP:11367"/>
        <dbReference type="Rhea" id="RHEA-COMP:11368"/>
        <dbReference type="ChEBI" id="CHEBI:29950"/>
        <dbReference type="ChEBI" id="CHEBI:82612"/>
        <dbReference type="ChEBI" id="CHEBI:85445"/>
        <dbReference type="ChEBI" id="CHEBI:85448"/>
        <dbReference type="EC" id="2.1.1.63"/>
    </reaction>
</comment>
<evidence type="ECO:0000256" key="4">
    <source>
        <dbReference type="ARBA" id="ARBA00022603"/>
    </source>
</evidence>
<protein>
    <recommendedName>
        <fullName evidence="12">Methylated-DNA--protein-cysteine methyltransferase</fullName>
        <ecNumber evidence="12">2.1.1.63</ecNumber>
    </recommendedName>
    <alternativeName>
        <fullName evidence="12">6-O-methylguanine-DNA methyltransferase</fullName>
        <shortName evidence="12">MGMT</shortName>
    </alternativeName>
    <alternativeName>
        <fullName evidence="12">O-6-methylguanine-DNA-alkyltransferase</fullName>
    </alternativeName>
</protein>
<dbReference type="PROSITE" id="PS01124">
    <property type="entry name" value="HTH_ARAC_FAMILY_2"/>
    <property type="match status" value="1"/>
</dbReference>
<dbReference type="AlphaFoldDB" id="A0A840CSV4"/>
<dbReference type="GO" id="GO:0008270">
    <property type="term" value="F:zinc ion binding"/>
    <property type="evidence" value="ECO:0007669"/>
    <property type="project" value="InterPro"/>
</dbReference>
<dbReference type="GO" id="GO:0006307">
    <property type="term" value="P:DNA alkylation repair"/>
    <property type="evidence" value="ECO:0007669"/>
    <property type="project" value="UniProtKB-UniRule"/>
</dbReference>
<feature type="binding site" evidence="14">
    <location>
        <position position="64"/>
    </location>
    <ligand>
        <name>Zn(2+)</name>
        <dbReference type="ChEBI" id="CHEBI:29105"/>
    </ligand>
</feature>
<feature type="active site" description="Nucleophile; methyl group acceptor" evidence="12">
    <location>
        <position position="314"/>
    </location>
</feature>
<dbReference type="HAMAP" id="MF_00772">
    <property type="entry name" value="OGT"/>
    <property type="match status" value="1"/>
</dbReference>
<dbReference type="GO" id="GO:0003700">
    <property type="term" value="F:DNA-binding transcription factor activity"/>
    <property type="evidence" value="ECO:0007669"/>
    <property type="project" value="InterPro"/>
</dbReference>
<evidence type="ECO:0000256" key="2">
    <source>
        <dbReference type="ARBA" id="ARBA00008711"/>
    </source>
</evidence>
<dbReference type="SUPFAM" id="SSF53155">
    <property type="entry name" value="Methylated DNA-protein cysteine methyltransferase domain"/>
    <property type="match status" value="1"/>
</dbReference>
<dbReference type="Pfam" id="PF12833">
    <property type="entry name" value="HTH_18"/>
    <property type="match status" value="1"/>
</dbReference>
<proteinExistence type="inferred from homology"/>